<dbReference type="EMBL" id="KE344039">
    <property type="protein sequence ID" value="EXB51439.1"/>
    <property type="molecule type" value="Genomic_DNA"/>
</dbReference>
<feature type="transmembrane region" description="Helical" evidence="10">
    <location>
        <begin position="32"/>
        <end position="51"/>
    </location>
</feature>
<name>W9R1J3_9ROSA</name>
<dbReference type="GO" id="GO:0042281">
    <property type="term" value="F:dolichyl pyrophosphate Man9GlcNAc2 alpha-1,3-glucosyltransferase activity"/>
    <property type="evidence" value="ECO:0007669"/>
    <property type="project" value="TreeGrafter"/>
</dbReference>
<evidence type="ECO:0000313" key="11">
    <source>
        <dbReference type="EMBL" id="EXB51439.1"/>
    </source>
</evidence>
<dbReference type="EC" id="2.4.1.-" evidence="10"/>
<keyword evidence="7 10" id="KW-0256">Endoplasmic reticulum</keyword>
<evidence type="ECO:0000256" key="2">
    <source>
        <dbReference type="ARBA" id="ARBA00004922"/>
    </source>
</evidence>
<keyword evidence="8 10" id="KW-1133">Transmembrane helix</keyword>
<protein>
    <recommendedName>
        <fullName evidence="10">Alpha-1,3-glucosyltransferase</fullName>
        <ecNumber evidence="10">2.4.1.-</ecNumber>
    </recommendedName>
</protein>
<evidence type="ECO:0000256" key="1">
    <source>
        <dbReference type="ARBA" id="ARBA00004477"/>
    </source>
</evidence>
<comment type="caution">
    <text evidence="10">Lacks conserved residue(s) required for the propagation of feature annotation.</text>
</comment>
<comment type="subcellular location">
    <subcellularLocation>
        <location evidence="1 10">Endoplasmic reticulum membrane</location>
        <topology evidence="1 10">Multi-pass membrane protein</topology>
    </subcellularLocation>
</comment>
<feature type="transmembrane region" description="Helical" evidence="10">
    <location>
        <begin position="123"/>
        <end position="140"/>
    </location>
</feature>
<evidence type="ECO:0000256" key="10">
    <source>
        <dbReference type="RuleBase" id="RU363110"/>
    </source>
</evidence>
<comment type="similarity">
    <text evidence="3 10">Belongs to the ALG6/ALG8 glucosyltransferase family.</text>
</comment>
<keyword evidence="6 10" id="KW-0812">Transmembrane</keyword>
<dbReference type="eggNOG" id="KOG2575">
    <property type="taxonomic scope" value="Eukaryota"/>
</dbReference>
<evidence type="ECO:0000256" key="7">
    <source>
        <dbReference type="ARBA" id="ARBA00022824"/>
    </source>
</evidence>
<accession>W9R1J3</accession>
<dbReference type="PANTHER" id="PTHR12413">
    <property type="entry name" value="DOLICHYL GLYCOSYLTRANSFERASE"/>
    <property type="match status" value="1"/>
</dbReference>
<evidence type="ECO:0000256" key="8">
    <source>
        <dbReference type="ARBA" id="ARBA00022989"/>
    </source>
</evidence>
<dbReference type="AlphaFoldDB" id="W9R1J3"/>
<keyword evidence="5 10" id="KW-0808">Transferase</keyword>
<evidence type="ECO:0000313" key="12">
    <source>
        <dbReference type="Proteomes" id="UP000030645"/>
    </source>
</evidence>
<dbReference type="Proteomes" id="UP000030645">
    <property type="component" value="Unassembled WGS sequence"/>
</dbReference>
<evidence type="ECO:0000256" key="6">
    <source>
        <dbReference type="ARBA" id="ARBA00022692"/>
    </source>
</evidence>
<keyword evidence="4 10" id="KW-0328">Glycosyltransferase</keyword>
<dbReference type="STRING" id="981085.W9R1J3"/>
<dbReference type="InterPro" id="IPR004856">
    <property type="entry name" value="Glyco_trans_ALG6/ALG8"/>
</dbReference>
<sequence length="288" mass="33150">MAKMSAYFAPAFFSHLLGKCLRRSNPLLEVLKLGIVVLGTFAVIWWPYLYSMEAFLQVLSRLAPFERGIYEDYVANFWCTTSVLIKWKRLFTTPSLKLLSFCATISACLPSMFQQIWAPSKQGFLYGLLNSAFSFYLFSFQVHEKSILLPLLPASLLAIEEPFVHSWMTHYALFSMFPLVVRDKLVLPYIALSPLFFLFNRAGPTRAQATGEANSLRSFLTAFFLFCALILHVVYVTVNPPRRYPFLFEALIMLLCFSQFVSLTVYTNAKQWMMLKRPTLVDKDKKIL</sequence>
<gene>
    <name evidence="11" type="ORF">L484_010418</name>
</gene>
<comment type="pathway">
    <text evidence="2 10">Protein modification; protein glycosylation.</text>
</comment>
<dbReference type="PANTHER" id="PTHR12413:SF1">
    <property type="entry name" value="DOLICHYL PYROPHOSPHATE MAN9GLCNAC2 ALPHA-1,3-GLUCOSYLTRANSFERASE"/>
    <property type="match status" value="1"/>
</dbReference>
<evidence type="ECO:0000256" key="5">
    <source>
        <dbReference type="ARBA" id="ARBA00022679"/>
    </source>
</evidence>
<organism evidence="11 12">
    <name type="scientific">Morus notabilis</name>
    <dbReference type="NCBI Taxonomy" id="981085"/>
    <lineage>
        <taxon>Eukaryota</taxon>
        <taxon>Viridiplantae</taxon>
        <taxon>Streptophyta</taxon>
        <taxon>Embryophyta</taxon>
        <taxon>Tracheophyta</taxon>
        <taxon>Spermatophyta</taxon>
        <taxon>Magnoliopsida</taxon>
        <taxon>eudicotyledons</taxon>
        <taxon>Gunneridae</taxon>
        <taxon>Pentapetalae</taxon>
        <taxon>rosids</taxon>
        <taxon>fabids</taxon>
        <taxon>Rosales</taxon>
        <taxon>Moraceae</taxon>
        <taxon>Moreae</taxon>
        <taxon>Morus</taxon>
    </lineage>
</organism>
<dbReference type="UniPathway" id="UPA00378"/>
<feature type="transmembrane region" description="Helical" evidence="10">
    <location>
        <begin position="147"/>
        <end position="165"/>
    </location>
</feature>
<proteinExistence type="inferred from homology"/>
<evidence type="ECO:0000256" key="3">
    <source>
        <dbReference type="ARBA" id="ARBA00008715"/>
    </source>
</evidence>
<keyword evidence="9 10" id="KW-0472">Membrane</keyword>
<dbReference type="Pfam" id="PF03155">
    <property type="entry name" value="Alg6_Alg8"/>
    <property type="match status" value="1"/>
</dbReference>
<reference evidence="12" key="1">
    <citation type="submission" date="2013-01" db="EMBL/GenBank/DDBJ databases">
        <title>Draft Genome Sequence of a Mulberry Tree, Morus notabilis C.K. Schneid.</title>
        <authorList>
            <person name="He N."/>
            <person name="Zhao S."/>
        </authorList>
    </citation>
    <scope>NUCLEOTIDE SEQUENCE</scope>
</reference>
<dbReference type="GO" id="GO:0005789">
    <property type="term" value="C:endoplasmic reticulum membrane"/>
    <property type="evidence" value="ECO:0007669"/>
    <property type="project" value="UniProtKB-SubCell"/>
</dbReference>
<feature type="transmembrane region" description="Helical" evidence="10">
    <location>
        <begin position="185"/>
        <end position="203"/>
    </location>
</feature>
<feature type="transmembrane region" description="Helical" evidence="10">
    <location>
        <begin position="215"/>
        <end position="238"/>
    </location>
</feature>
<keyword evidence="12" id="KW-1185">Reference proteome</keyword>
<feature type="transmembrane region" description="Helical" evidence="10">
    <location>
        <begin position="244"/>
        <end position="267"/>
    </location>
</feature>
<evidence type="ECO:0000256" key="4">
    <source>
        <dbReference type="ARBA" id="ARBA00022676"/>
    </source>
</evidence>
<evidence type="ECO:0000256" key="9">
    <source>
        <dbReference type="ARBA" id="ARBA00023136"/>
    </source>
</evidence>